<dbReference type="AlphaFoldDB" id="A0A1E7QAK0"/>
<keyword evidence="7 10" id="KW-0574">Periplasm</keyword>
<evidence type="ECO:0000256" key="8">
    <source>
        <dbReference type="ARBA" id="ARBA00022927"/>
    </source>
</evidence>
<keyword evidence="12" id="KW-1185">Reference proteome</keyword>
<protein>
    <recommendedName>
        <fullName evidence="4 10">Outer-membrane lipoprotein carrier protein</fullName>
    </recommendedName>
</protein>
<evidence type="ECO:0000256" key="7">
    <source>
        <dbReference type="ARBA" id="ARBA00022764"/>
    </source>
</evidence>
<comment type="subcellular location">
    <subcellularLocation>
        <location evidence="1 10">Periplasm</location>
    </subcellularLocation>
</comment>
<reference evidence="12" key="1">
    <citation type="submission" date="2016-09" db="EMBL/GenBank/DDBJ databases">
        <authorList>
            <person name="Wan X."/>
            <person name="Hou S."/>
        </authorList>
    </citation>
    <scope>NUCLEOTIDE SEQUENCE [LARGE SCALE GENOMIC DNA]</scope>
    <source>
        <strain evidence="12">KH87</strain>
    </source>
</reference>
<keyword evidence="11" id="KW-0449">Lipoprotein</keyword>
<gene>
    <name evidence="10" type="primary">lolA</name>
    <name evidence="11" type="ORF">BI198_09765</name>
</gene>
<sequence length="205" mass="23085">MSFSSVAAQSAANKTVNVATNSAEQTLQQKLKQIKTFSAQFTQQVYDQQQQVLQQAEGELNLKQPELFRFATTTPEENLFIGDGQSLWFYSAPLEQLTIYDAAAEVNRTPFVLLTSNDPSLWANFTVKQQQQQFTITAKDSSSQVTELTLRFAGDALSEMQVMDINQQLSVFKFIAVQLNVPLADGLFHFTPPEFTEIDDQRSRN</sequence>
<dbReference type="CDD" id="cd16325">
    <property type="entry name" value="LolA"/>
    <property type="match status" value="1"/>
</dbReference>
<dbReference type="InterPro" id="IPR018323">
    <property type="entry name" value="OM_lipoprot_carrier_LolA_Pbac"/>
</dbReference>
<comment type="subunit">
    <text evidence="3 10">Monomer.</text>
</comment>
<evidence type="ECO:0000313" key="12">
    <source>
        <dbReference type="Proteomes" id="UP000242258"/>
    </source>
</evidence>
<evidence type="ECO:0000256" key="9">
    <source>
        <dbReference type="ARBA" id="ARBA00023186"/>
    </source>
</evidence>
<evidence type="ECO:0000256" key="3">
    <source>
        <dbReference type="ARBA" id="ARBA00011245"/>
    </source>
</evidence>
<dbReference type="InterPro" id="IPR029046">
    <property type="entry name" value="LolA/LolB/LppX"/>
</dbReference>
<dbReference type="Gene3D" id="2.50.20.10">
    <property type="entry name" value="Lipoprotein localisation LolA/LolB/LppX"/>
    <property type="match status" value="1"/>
</dbReference>
<evidence type="ECO:0000256" key="4">
    <source>
        <dbReference type="ARBA" id="ARBA00014035"/>
    </source>
</evidence>
<keyword evidence="6" id="KW-0732">Signal</keyword>
<keyword evidence="5 10" id="KW-0813">Transport</keyword>
<evidence type="ECO:0000256" key="1">
    <source>
        <dbReference type="ARBA" id="ARBA00004418"/>
    </source>
</evidence>
<name>A0A1E7QAK0_9GAMM</name>
<organism evidence="11 12">
    <name type="scientific">Rheinheimera salexigens</name>
    <dbReference type="NCBI Taxonomy" id="1628148"/>
    <lineage>
        <taxon>Bacteria</taxon>
        <taxon>Pseudomonadati</taxon>
        <taxon>Pseudomonadota</taxon>
        <taxon>Gammaproteobacteria</taxon>
        <taxon>Chromatiales</taxon>
        <taxon>Chromatiaceae</taxon>
        <taxon>Rheinheimera</taxon>
    </lineage>
</organism>
<evidence type="ECO:0000256" key="6">
    <source>
        <dbReference type="ARBA" id="ARBA00022729"/>
    </source>
</evidence>
<dbReference type="InterPro" id="IPR004564">
    <property type="entry name" value="OM_lipoprot_carrier_LolA-like"/>
</dbReference>
<dbReference type="STRING" id="1628148.BI198_09765"/>
<dbReference type="NCBIfam" id="TIGR00547">
    <property type="entry name" value="lolA"/>
    <property type="match status" value="1"/>
</dbReference>
<dbReference type="GO" id="GO:0044874">
    <property type="term" value="P:lipoprotein localization to outer membrane"/>
    <property type="evidence" value="ECO:0007669"/>
    <property type="project" value="UniProtKB-UniRule"/>
</dbReference>
<accession>A0A1E7QAK0</accession>
<dbReference type="GO" id="GO:0042953">
    <property type="term" value="P:lipoprotein transport"/>
    <property type="evidence" value="ECO:0007669"/>
    <property type="project" value="InterPro"/>
</dbReference>
<comment type="caution">
    <text evidence="11">The sequence shown here is derived from an EMBL/GenBank/DDBJ whole genome shotgun (WGS) entry which is preliminary data.</text>
</comment>
<dbReference type="GO" id="GO:0030288">
    <property type="term" value="C:outer membrane-bounded periplasmic space"/>
    <property type="evidence" value="ECO:0007669"/>
    <property type="project" value="TreeGrafter"/>
</dbReference>
<comment type="similarity">
    <text evidence="2 10">Belongs to the LolA family.</text>
</comment>
<dbReference type="Pfam" id="PF03548">
    <property type="entry name" value="LolA"/>
    <property type="match status" value="1"/>
</dbReference>
<dbReference type="Proteomes" id="UP000242258">
    <property type="component" value="Unassembled WGS sequence"/>
</dbReference>
<comment type="function">
    <text evidence="10">Participates in the translocation of lipoproteins from the inner membrane to the outer membrane. Only forms a complex with a lipoprotein if the residue after the N-terminal Cys is not an aspartate (The Asp acts as a targeting signal to indicate that the lipoprotein should stay in the inner membrane).</text>
</comment>
<evidence type="ECO:0000256" key="5">
    <source>
        <dbReference type="ARBA" id="ARBA00022448"/>
    </source>
</evidence>
<evidence type="ECO:0000256" key="2">
    <source>
        <dbReference type="ARBA" id="ARBA00007615"/>
    </source>
</evidence>
<evidence type="ECO:0000313" key="11">
    <source>
        <dbReference type="EMBL" id="OEY71038.1"/>
    </source>
</evidence>
<dbReference type="SUPFAM" id="SSF89392">
    <property type="entry name" value="Prokaryotic lipoproteins and lipoprotein localization factors"/>
    <property type="match status" value="1"/>
</dbReference>
<keyword evidence="9 10" id="KW-0143">Chaperone</keyword>
<dbReference type="EMBL" id="MKEK01000001">
    <property type="protein sequence ID" value="OEY71038.1"/>
    <property type="molecule type" value="Genomic_DNA"/>
</dbReference>
<dbReference type="HAMAP" id="MF_00240">
    <property type="entry name" value="LolA"/>
    <property type="match status" value="1"/>
</dbReference>
<proteinExistence type="inferred from homology"/>
<evidence type="ECO:0000256" key="10">
    <source>
        <dbReference type="HAMAP-Rule" id="MF_00240"/>
    </source>
</evidence>
<dbReference type="PANTHER" id="PTHR35869:SF1">
    <property type="entry name" value="OUTER-MEMBRANE LIPOPROTEIN CARRIER PROTEIN"/>
    <property type="match status" value="1"/>
</dbReference>
<keyword evidence="8 10" id="KW-0653">Protein transport</keyword>
<dbReference type="PANTHER" id="PTHR35869">
    <property type="entry name" value="OUTER-MEMBRANE LIPOPROTEIN CARRIER PROTEIN"/>
    <property type="match status" value="1"/>
</dbReference>